<comment type="similarity">
    <text evidence="1">Belongs to the peptidase C1 family.</text>
</comment>
<keyword evidence="2" id="KW-1015">Disulfide bond</keyword>
<dbReference type="PANTHER" id="PTHR12411">
    <property type="entry name" value="CYSTEINE PROTEASE FAMILY C1-RELATED"/>
    <property type="match status" value="1"/>
</dbReference>
<dbReference type="EMBL" id="JH715190">
    <property type="protein sequence ID" value="EFO12634.2"/>
    <property type="molecule type" value="Genomic_DNA"/>
</dbReference>
<dbReference type="InterPro" id="IPR013128">
    <property type="entry name" value="Peptidase_C1A"/>
</dbReference>
<dbReference type="Pfam" id="PF00112">
    <property type="entry name" value="Peptidase_C1"/>
    <property type="match status" value="1"/>
</dbReference>
<evidence type="ECO:0000313" key="4">
    <source>
        <dbReference type="EMBL" id="EFO12634.2"/>
    </source>
</evidence>
<dbReference type="SUPFAM" id="SSF54001">
    <property type="entry name" value="Cysteine proteinases"/>
    <property type="match status" value="1"/>
</dbReference>
<dbReference type="AlphaFoldDB" id="A0A1S0TEM6"/>
<dbReference type="InterPro" id="IPR025661">
    <property type="entry name" value="Pept_asp_AS"/>
</dbReference>
<protein>
    <recommendedName>
        <fullName evidence="3">Peptidase C1A papain C-terminal domain-containing protein</fullName>
    </recommendedName>
</protein>
<accession>A0A1S0TEM6</accession>
<proteinExistence type="inferred from homology"/>
<name>A0A1S0TEM6_LOALO</name>
<evidence type="ECO:0000256" key="2">
    <source>
        <dbReference type="ARBA" id="ARBA00023157"/>
    </source>
</evidence>
<dbReference type="InterPro" id="IPR000668">
    <property type="entry name" value="Peptidase_C1A_C"/>
</dbReference>
<dbReference type="KEGG" id="loa:LOAG_15899"/>
<sequence length="75" mass="8538">LKCPKTVDHAVLVVGYGTEKVTLRNGTERLSDYWLIKNSWSEKWGMEGYLKLARNTTNMCGIGYYSCYPLVSTIN</sequence>
<dbReference type="Gene3D" id="3.90.70.10">
    <property type="entry name" value="Cysteine proteinases"/>
    <property type="match status" value="1"/>
</dbReference>
<dbReference type="GO" id="GO:0006508">
    <property type="term" value="P:proteolysis"/>
    <property type="evidence" value="ECO:0007669"/>
    <property type="project" value="InterPro"/>
</dbReference>
<dbReference type="InterPro" id="IPR038765">
    <property type="entry name" value="Papain-like_cys_pep_sf"/>
</dbReference>
<dbReference type="GO" id="GO:0008234">
    <property type="term" value="F:cysteine-type peptidase activity"/>
    <property type="evidence" value="ECO:0007669"/>
    <property type="project" value="InterPro"/>
</dbReference>
<evidence type="ECO:0000259" key="3">
    <source>
        <dbReference type="Pfam" id="PF00112"/>
    </source>
</evidence>
<feature type="non-terminal residue" evidence="4">
    <location>
        <position position="1"/>
    </location>
</feature>
<reference evidence="4" key="1">
    <citation type="submission" date="2012-04" db="EMBL/GenBank/DDBJ databases">
        <title>The Genome Sequence of Loa loa.</title>
        <authorList>
            <consortium name="The Broad Institute Genome Sequencing Platform"/>
            <consortium name="Broad Institute Genome Sequencing Center for Infectious Disease"/>
            <person name="Nutman T.B."/>
            <person name="Fink D.L."/>
            <person name="Russ C."/>
            <person name="Young S."/>
            <person name="Zeng Q."/>
            <person name="Gargeya S."/>
            <person name="Alvarado L."/>
            <person name="Berlin A."/>
            <person name="Chapman S.B."/>
            <person name="Chen Z."/>
            <person name="Freedman E."/>
            <person name="Gellesch M."/>
            <person name="Goldberg J."/>
            <person name="Griggs A."/>
            <person name="Gujja S."/>
            <person name="Heilman E.R."/>
            <person name="Heiman D."/>
            <person name="Howarth C."/>
            <person name="Mehta T."/>
            <person name="Neiman D."/>
            <person name="Pearson M."/>
            <person name="Roberts A."/>
            <person name="Saif S."/>
            <person name="Shea T."/>
            <person name="Shenoy N."/>
            <person name="Sisk P."/>
            <person name="Stolte C."/>
            <person name="Sykes S."/>
            <person name="White J."/>
            <person name="Yandava C."/>
            <person name="Haas B."/>
            <person name="Henn M.R."/>
            <person name="Nusbaum C."/>
            <person name="Birren B."/>
        </authorList>
    </citation>
    <scope>NUCLEOTIDE SEQUENCE [LARGE SCALE GENOMIC DNA]</scope>
</reference>
<evidence type="ECO:0000256" key="1">
    <source>
        <dbReference type="ARBA" id="ARBA00008455"/>
    </source>
</evidence>
<dbReference type="RefSeq" id="XP_003151435.2">
    <property type="nucleotide sequence ID" value="XM_003151387.2"/>
</dbReference>
<gene>
    <name evidence="4" type="ORF">LOAG_15899</name>
</gene>
<dbReference type="OrthoDB" id="65740at2759"/>
<feature type="domain" description="Peptidase C1A papain C-terminal" evidence="3">
    <location>
        <begin position="3"/>
        <end position="69"/>
    </location>
</feature>
<dbReference type="GeneID" id="9953394"/>
<dbReference type="CTD" id="9953394"/>
<dbReference type="PROSITE" id="PS00640">
    <property type="entry name" value="THIOL_PROTEASE_ASN"/>
    <property type="match status" value="1"/>
</dbReference>
<organism evidence="4">
    <name type="scientific">Loa loa</name>
    <name type="common">Eye worm</name>
    <name type="synonym">Filaria loa</name>
    <dbReference type="NCBI Taxonomy" id="7209"/>
    <lineage>
        <taxon>Eukaryota</taxon>
        <taxon>Metazoa</taxon>
        <taxon>Ecdysozoa</taxon>
        <taxon>Nematoda</taxon>
        <taxon>Chromadorea</taxon>
        <taxon>Rhabditida</taxon>
        <taxon>Spirurina</taxon>
        <taxon>Spiruromorpha</taxon>
        <taxon>Filarioidea</taxon>
        <taxon>Onchocercidae</taxon>
        <taxon>Loa</taxon>
    </lineage>
</organism>
<dbReference type="InParanoid" id="A0A1S0TEM6"/>
<dbReference type="PROSITE" id="PS00639">
    <property type="entry name" value="THIOL_PROTEASE_HIS"/>
    <property type="match status" value="1"/>
</dbReference>
<dbReference type="InterPro" id="IPR025660">
    <property type="entry name" value="Pept_his_AS"/>
</dbReference>